<dbReference type="PANTHER" id="PTHR42256">
    <property type="entry name" value="OXOGLUTARATE/IRON-DEPENDENT DIOXYGENASE"/>
    <property type="match status" value="1"/>
</dbReference>
<evidence type="ECO:0000313" key="2">
    <source>
        <dbReference type="EMBL" id="EDQ85105.1"/>
    </source>
</evidence>
<dbReference type="InParanoid" id="A9VBI7"/>
<feature type="region of interest" description="Disordered" evidence="1">
    <location>
        <begin position="351"/>
        <end position="388"/>
    </location>
</feature>
<name>A9VBI7_MONBE</name>
<evidence type="ECO:0008006" key="4">
    <source>
        <dbReference type="Google" id="ProtNLM"/>
    </source>
</evidence>
<evidence type="ECO:0000256" key="1">
    <source>
        <dbReference type="SAM" id="MobiDB-lite"/>
    </source>
</evidence>
<protein>
    <recommendedName>
        <fullName evidence="4">Fe2OG dioxygenase domain-containing protein</fullName>
    </recommendedName>
</protein>
<dbReference type="Proteomes" id="UP000001357">
    <property type="component" value="Unassembled WGS sequence"/>
</dbReference>
<dbReference type="KEGG" id="mbr:MONBRDRAFT_29584"/>
<reference evidence="2 3" key="1">
    <citation type="journal article" date="2008" name="Nature">
        <title>The genome of the choanoflagellate Monosiga brevicollis and the origin of metazoans.</title>
        <authorList>
            <consortium name="JGI Sequencing"/>
            <person name="King N."/>
            <person name="Westbrook M.J."/>
            <person name="Young S.L."/>
            <person name="Kuo A."/>
            <person name="Abedin M."/>
            <person name="Chapman J."/>
            <person name="Fairclough S."/>
            <person name="Hellsten U."/>
            <person name="Isogai Y."/>
            <person name="Letunic I."/>
            <person name="Marr M."/>
            <person name="Pincus D."/>
            <person name="Putnam N."/>
            <person name="Rokas A."/>
            <person name="Wright K.J."/>
            <person name="Zuzow R."/>
            <person name="Dirks W."/>
            <person name="Good M."/>
            <person name="Goodstein D."/>
            <person name="Lemons D."/>
            <person name="Li W."/>
            <person name="Lyons J.B."/>
            <person name="Morris A."/>
            <person name="Nichols S."/>
            <person name="Richter D.J."/>
            <person name="Salamov A."/>
            <person name="Bork P."/>
            <person name="Lim W.A."/>
            <person name="Manning G."/>
            <person name="Miller W.T."/>
            <person name="McGinnis W."/>
            <person name="Shapiro H."/>
            <person name="Tjian R."/>
            <person name="Grigoriev I.V."/>
            <person name="Rokhsar D."/>
        </authorList>
    </citation>
    <scope>NUCLEOTIDE SEQUENCE [LARGE SCALE GENOMIC DNA]</scope>
    <source>
        <strain evidence="3">MX1 / ATCC 50154</strain>
    </source>
</reference>
<sequence>MATPTMNLPLPVPAEAPNGQRRRAERAAYVPPSRRAPAQDSSAKSVPHKPVAEPTTSAATPASPAPSTSLRDQGRSPRRTHQGKGPSPARATPQRSPRKARNTESFAPDYCKPDLRVVVGPHRPTYGRTVGVHDVIMVPEMFCAEDDLSLYESLLAELKATGSTDLFVSWHGDSHVIADDKKMKGKWKELSPSFQKVGGSAVDFDLCCSVMIHSQLTHVPRTQVIKQMEEYFNMDIKATRFNWYRDSSEWKPYHHDRAAFTPNCPQNSTVAASFGAERDIAFLHATKGTTIRIPQPNGSMYAFNRDANVEWKHGVMAVPPALQHTEGRISIIAWGWIDMEDWQTEMKLENQVISTPSKRKSDPKQRQRRARPAAEATEPLGGVSAGSP</sequence>
<keyword evidence="3" id="KW-1185">Reference proteome</keyword>
<dbReference type="EMBL" id="CH991577">
    <property type="protein sequence ID" value="EDQ85105.1"/>
    <property type="molecule type" value="Genomic_DNA"/>
</dbReference>
<dbReference type="PANTHER" id="PTHR42256:SF1">
    <property type="entry name" value="FE2OG DIOXYGENASE DOMAIN-CONTAINING PROTEIN"/>
    <property type="match status" value="1"/>
</dbReference>
<dbReference type="RefSeq" id="XP_001750109.1">
    <property type="nucleotide sequence ID" value="XM_001750057.1"/>
</dbReference>
<accession>A9VBI7</accession>
<feature type="region of interest" description="Disordered" evidence="1">
    <location>
        <begin position="1"/>
        <end position="108"/>
    </location>
</feature>
<dbReference type="eggNOG" id="ENOG502RYQR">
    <property type="taxonomic scope" value="Eukaryota"/>
</dbReference>
<dbReference type="AlphaFoldDB" id="A9VBI7"/>
<dbReference type="InterPro" id="IPR037151">
    <property type="entry name" value="AlkB-like_sf"/>
</dbReference>
<dbReference type="GeneID" id="5895393"/>
<evidence type="ECO:0000313" key="3">
    <source>
        <dbReference type="Proteomes" id="UP000001357"/>
    </source>
</evidence>
<dbReference type="SUPFAM" id="SSF51197">
    <property type="entry name" value="Clavaminate synthase-like"/>
    <property type="match status" value="1"/>
</dbReference>
<proteinExistence type="predicted"/>
<dbReference type="Gene3D" id="2.60.120.590">
    <property type="entry name" value="Alpha-ketoglutarate-dependent dioxygenase AlkB-like"/>
    <property type="match status" value="1"/>
</dbReference>
<gene>
    <name evidence="2" type="ORF">MONBRDRAFT_29584</name>
</gene>
<feature type="compositionally biased region" description="Low complexity" evidence="1">
    <location>
        <begin position="54"/>
        <end position="69"/>
    </location>
</feature>
<organism evidence="2 3">
    <name type="scientific">Monosiga brevicollis</name>
    <name type="common">Choanoflagellate</name>
    <dbReference type="NCBI Taxonomy" id="81824"/>
    <lineage>
        <taxon>Eukaryota</taxon>
        <taxon>Choanoflagellata</taxon>
        <taxon>Craspedida</taxon>
        <taxon>Salpingoecidae</taxon>
        <taxon>Monosiga</taxon>
    </lineage>
</organism>